<dbReference type="GO" id="GO:0008250">
    <property type="term" value="C:oligosaccharyltransferase complex"/>
    <property type="evidence" value="ECO:0007669"/>
    <property type="project" value="TreeGrafter"/>
</dbReference>
<keyword evidence="9" id="KW-0732">Signal</keyword>
<evidence type="ECO:0000256" key="5">
    <source>
        <dbReference type="ARBA" id="ARBA00022692"/>
    </source>
</evidence>
<keyword evidence="6 9" id="KW-0256">Endoplasmic reticulum</keyword>
<evidence type="ECO:0000256" key="8">
    <source>
        <dbReference type="ARBA" id="ARBA00023136"/>
    </source>
</evidence>
<dbReference type="EMBL" id="CP076752">
    <property type="protein sequence ID" value="QWW24642.1"/>
    <property type="molecule type" value="Genomic_DNA"/>
</dbReference>
<comment type="pathway">
    <text evidence="2 9">Protein modification; protein glycosylation.</text>
</comment>
<feature type="domain" description="OST48 middle" evidence="12">
    <location>
        <begin position="272"/>
        <end position="418"/>
    </location>
</feature>
<evidence type="ECO:0000256" key="1">
    <source>
        <dbReference type="ARBA" id="ARBA00004479"/>
    </source>
</evidence>
<comment type="subunit">
    <text evidence="9">Component of the oligosaccharyltransferase (OST) complex.</text>
</comment>
<comment type="function">
    <text evidence="9">Subunit of the oligosaccharyl transferase (OST) complex that catalyzes the initial transfer of a defined glycan (Glc(3)Man(9)GlcNAc(2) in eukaryotes) from the lipid carrier dolichol-pyrophosphate to an asparagine residue within an Asn-X-Ser/Thr consensus motif in nascent polypeptide chains, the first step in protein N-glycosylation. N-glycosylation occurs cotranslationally and the complex associates with the Sec61 complex at the channel-forming translocon complex that mediates protein translocation across the endoplasmic reticulum (ER).</text>
</comment>
<evidence type="ECO:0000256" key="6">
    <source>
        <dbReference type="ARBA" id="ARBA00022824"/>
    </source>
</evidence>
<dbReference type="AlphaFoldDB" id="A0A8F3AIM8"/>
<feature type="signal peptide" evidence="9">
    <location>
        <begin position="1"/>
        <end position="21"/>
    </location>
</feature>
<evidence type="ECO:0000313" key="13">
    <source>
        <dbReference type="EMBL" id="QWW24642.1"/>
    </source>
</evidence>
<gene>
    <name evidence="13" type="ORF">CA7LBN_003499</name>
</gene>
<evidence type="ECO:0000259" key="11">
    <source>
        <dbReference type="Pfam" id="PF03345"/>
    </source>
</evidence>
<dbReference type="UniPathway" id="UPA00378"/>
<feature type="chain" id="PRO_5034903922" description="Dolichyl-diphosphooligosaccharide--protein glycosyltransferase subunit WBP1" evidence="9">
    <location>
        <begin position="22"/>
        <end position="537"/>
    </location>
</feature>
<evidence type="ECO:0000256" key="2">
    <source>
        <dbReference type="ARBA" id="ARBA00004922"/>
    </source>
</evidence>
<accession>A0A8F3AIM8</accession>
<evidence type="ECO:0000256" key="9">
    <source>
        <dbReference type="RuleBase" id="RU361142"/>
    </source>
</evidence>
<keyword evidence="10" id="KW-0175">Coiled coil</keyword>
<comment type="similarity">
    <text evidence="4 9">Belongs to the DDOST 48 kDa subunit family.</text>
</comment>
<dbReference type="Gene3D" id="1.10.287.370">
    <property type="match status" value="1"/>
</dbReference>
<feature type="transmembrane region" description="Helical" evidence="9">
    <location>
        <begin position="396"/>
        <end position="418"/>
    </location>
</feature>
<evidence type="ECO:0000256" key="4">
    <source>
        <dbReference type="ARBA" id="ARBA00008743"/>
    </source>
</evidence>
<keyword evidence="7 9" id="KW-1133">Transmembrane helix</keyword>
<organism evidence="13">
    <name type="scientific">Candidozyma auris</name>
    <name type="common">Yeast</name>
    <name type="synonym">Candida auris</name>
    <dbReference type="NCBI Taxonomy" id="498019"/>
    <lineage>
        <taxon>Eukaryota</taxon>
        <taxon>Fungi</taxon>
        <taxon>Dikarya</taxon>
        <taxon>Ascomycota</taxon>
        <taxon>Saccharomycotina</taxon>
        <taxon>Pichiomycetes</taxon>
        <taxon>Metschnikowiaceae</taxon>
        <taxon>Candidozyma</taxon>
    </lineage>
</organism>
<dbReference type="GO" id="GO:0018279">
    <property type="term" value="P:protein N-linked glycosylation via asparagine"/>
    <property type="evidence" value="ECO:0007669"/>
    <property type="project" value="UniProtKB-UniRule"/>
</dbReference>
<dbReference type="PANTHER" id="PTHR10830">
    <property type="entry name" value="DOLICHYL-DIPHOSPHOOLIGOSACCHARIDE--PROTEIN GLYCOSYLTRANSFERASE 48 KDA SUBUNIT"/>
    <property type="match status" value="1"/>
</dbReference>
<evidence type="ECO:0000259" key="12">
    <source>
        <dbReference type="Pfam" id="PF23358"/>
    </source>
</evidence>
<dbReference type="Pfam" id="PF03345">
    <property type="entry name" value="OST48_N"/>
    <property type="match status" value="1"/>
</dbReference>
<keyword evidence="5 9" id="KW-0812">Transmembrane</keyword>
<dbReference type="SUPFAM" id="SSF46579">
    <property type="entry name" value="Prefoldin"/>
    <property type="match status" value="1"/>
</dbReference>
<dbReference type="GO" id="GO:0016272">
    <property type="term" value="C:prefoldin complex"/>
    <property type="evidence" value="ECO:0007669"/>
    <property type="project" value="InterPro"/>
</dbReference>
<comment type="similarity">
    <text evidence="3">Belongs to the prefoldin subunit beta family.</text>
</comment>
<feature type="domain" description="OST48 N-terminal" evidence="11">
    <location>
        <begin position="32"/>
        <end position="251"/>
    </location>
</feature>
<dbReference type="InterPro" id="IPR005013">
    <property type="entry name" value="DDOST_48_kDa_subunit"/>
</dbReference>
<evidence type="ECO:0000256" key="3">
    <source>
        <dbReference type="ARBA" id="ARBA00008045"/>
    </source>
</evidence>
<evidence type="ECO:0000256" key="10">
    <source>
        <dbReference type="SAM" id="Coils"/>
    </source>
</evidence>
<feature type="coiled-coil region" evidence="10">
    <location>
        <begin position="427"/>
        <end position="454"/>
    </location>
</feature>
<dbReference type="PANTHER" id="PTHR10830:SF0">
    <property type="entry name" value="DOLICHYL-DIPHOSPHOOLIGOSACCHARIDE--PROTEIN GLYCOSYLTRANSFERASE 48 KDA SUBUNIT"/>
    <property type="match status" value="1"/>
</dbReference>
<dbReference type="GO" id="GO:0006457">
    <property type="term" value="P:protein folding"/>
    <property type="evidence" value="ECO:0007669"/>
    <property type="project" value="InterPro"/>
</dbReference>
<dbReference type="Pfam" id="PF01920">
    <property type="entry name" value="Prefoldin_2"/>
    <property type="match status" value="1"/>
</dbReference>
<dbReference type="InterPro" id="IPR055457">
    <property type="entry name" value="OST48_N"/>
</dbReference>
<name>A0A8F3AIM8_CANAR</name>
<dbReference type="GO" id="GO:0051082">
    <property type="term" value="F:unfolded protein binding"/>
    <property type="evidence" value="ECO:0007669"/>
    <property type="project" value="InterPro"/>
</dbReference>
<keyword evidence="8 9" id="KW-0472">Membrane</keyword>
<sequence length="537" mass="60867">MFFPARFSLYALFVLVSSALALTTASWSNKQVLVMYDSSLTSPENVPADLFKVNEDFKLSFVDYSDEEAQLFLGEDAIYHHLVFLPSTKRTAAATGIVDKFKLLDFFNKGGNIVAVSSSENSLPESVRLFLNEAGIYPAPKGFVVDDHFDTVSVGADSLLEPRILPDAEVDKYDGTAALVGNNAFTFPLVKAPKTSYTVNPKDASLTAEKTWTLGEQGFLAAAFQGLNSARLAWVGSEQLLTKELVKWTFQEKGVLKLQFVEHYRADEPGLSNRTQYRIKNDVVYTAGVSEWKDGKWVPYVPATEDDVLQLSFKMLDPYHRLNLTILGPGASEENGPNDLNIFYVNFTTPDHHGMFTFELDYKRPGLTFIEDRRVVSVRHLANDEYKRSWDIPNSWLYMTSFAAVVVAWFLFVMNFMYIGEKQEQRTQALQLQFNQYQEALTELQSQLSSISSQAQEHAIVDQTLSSIPPEKREGRKCFKMIGGVLVEKSVDDVIKLLDEEKKELEKTKTTIEKELVETKKKMDEWMTKNKVKVMRQ</sequence>
<dbReference type="InterPro" id="IPR055459">
    <property type="entry name" value="OST48_MD"/>
</dbReference>
<dbReference type="Proteomes" id="UP000825438">
    <property type="component" value="Chromosome IV"/>
</dbReference>
<proteinExistence type="inferred from homology"/>
<dbReference type="InterPro" id="IPR009053">
    <property type="entry name" value="Prefoldin"/>
</dbReference>
<dbReference type="Pfam" id="PF23358">
    <property type="entry name" value="OST48_MD"/>
    <property type="match status" value="1"/>
</dbReference>
<protein>
    <recommendedName>
        <fullName evidence="9">Dolichyl-diphosphooligosaccharide--protein glycosyltransferase subunit WBP1</fullName>
        <shortName evidence="9">Oligosaccharyl transferase subunit WBP1</shortName>
    </recommendedName>
</protein>
<dbReference type="InterPro" id="IPR002777">
    <property type="entry name" value="PFD_beta-like"/>
</dbReference>
<reference evidence="13" key="1">
    <citation type="submission" date="2021-06" db="EMBL/GenBank/DDBJ databases">
        <title>Candida auris outbreak in lebanese hospital.</title>
        <authorList>
            <person name="Finianos M."/>
        </authorList>
    </citation>
    <scope>NUCLEOTIDE SEQUENCE</scope>
    <source>
        <strain evidence="13">CA7LBN</strain>
    </source>
</reference>
<evidence type="ECO:0000256" key="7">
    <source>
        <dbReference type="ARBA" id="ARBA00022989"/>
    </source>
</evidence>
<comment type="subcellular location">
    <subcellularLocation>
        <location evidence="9">Endoplasmic reticulum membrane</location>
        <topology evidence="9">Single-pass type I membrane protein</topology>
    </subcellularLocation>
    <subcellularLocation>
        <location evidence="1">Membrane</location>
        <topology evidence="1">Single-pass type I membrane protein</topology>
    </subcellularLocation>
</comment>
<feature type="coiled-coil region" evidence="10">
    <location>
        <begin position="491"/>
        <end position="522"/>
    </location>
</feature>